<dbReference type="PANTHER" id="PTHR32089:SF112">
    <property type="entry name" value="LYSOZYME-LIKE PROTEIN-RELATED"/>
    <property type="match status" value="1"/>
</dbReference>
<dbReference type="InterPro" id="IPR035965">
    <property type="entry name" value="PAS-like_dom_sf"/>
</dbReference>
<keyword evidence="5" id="KW-1185">Reference proteome</keyword>
<evidence type="ECO:0000256" key="1">
    <source>
        <dbReference type="ARBA" id="ARBA00023224"/>
    </source>
</evidence>
<feature type="domain" description="Methyl-accepting transducer" evidence="3">
    <location>
        <begin position="110"/>
        <end position="303"/>
    </location>
</feature>
<evidence type="ECO:0000313" key="5">
    <source>
        <dbReference type="Proteomes" id="UP000831537"/>
    </source>
</evidence>
<dbReference type="InterPro" id="IPR013656">
    <property type="entry name" value="PAS_4"/>
</dbReference>
<dbReference type="SMART" id="SM00283">
    <property type="entry name" value="MA"/>
    <property type="match status" value="1"/>
</dbReference>
<dbReference type="NCBIfam" id="TIGR00229">
    <property type="entry name" value="sensory_box"/>
    <property type="match status" value="1"/>
</dbReference>
<dbReference type="Gene3D" id="3.30.450.20">
    <property type="entry name" value="PAS domain"/>
    <property type="match status" value="1"/>
</dbReference>
<evidence type="ECO:0000256" key="2">
    <source>
        <dbReference type="PROSITE-ProRule" id="PRU00284"/>
    </source>
</evidence>
<dbReference type="Proteomes" id="UP000831537">
    <property type="component" value="Chromosome"/>
</dbReference>
<dbReference type="InterPro" id="IPR000014">
    <property type="entry name" value="PAS"/>
</dbReference>
<name>A0ABY4GGR9_9BACI</name>
<dbReference type="SUPFAM" id="SSF58104">
    <property type="entry name" value="Methyl-accepting chemotaxis protein (MCP) signaling domain"/>
    <property type="match status" value="1"/>
</dbReference>
<dbReference type="PROSITE" id="PS50111">
    <property type="entry name" value="CHEMOTAXIS_TRANSDUC_2"/>
    <property type="match status" value="1"/>
</dbReference>
<dbReference type="InterPro" id="IPR004089">
    <property type="entry name" value="MCPsignal_dom"/>
</dbReference>
<sequence length="303" mass="34409">MNNHTTQLEIRDRSIFNAINQNLAIIQFDINRRVVNVNRLFQLAMRYNSREEMIGKYHEAFCFPSFTESLDYERFWKKLIIGKTHQDKINRKDALGNSIWLEATYMPVFQEGKVASVLKVATDITERQNTIQDFVNRLEKTAHHLNERADNGQVNQQQLQEMIAQIEIISTKNTDTLTGLQAETKEIQGVVQTIKNIASQTNLLSLNAAIEAAHAGENGKGFAVVAQEVRKLSSKVQHSITEVNTNVQSITNEIRNISEGTLQIQKDLQQGVTQIQQTSEDYRHLSSISETLTKEAGKLKTIV</sequence>
<organism evidence="4 5">
    <name type="scientific">Gracilibacillus salinarum</name>
    <dbReference type="NCBI Taxonomy" id="2932255"/>
    <lineage>
        <taxon>Bacteria</taxon>
        <taxon>Bacillati</taxon>
        <taxon>Bacillota</taxon>
        <taxon>Bacilli</taxon>
        <taxon>Bacillales</taxon>
        <taxon>Bacillaceae</taxon>
        <taxon>Gracilibacillus</taxon>
    </lineage>
</organism>
<dbReference type="Pfam" id="PF08448">
    <property type="entry name" value="PAS_4"/>
    <property type="match status" value="1"/>
</dbReference>
<dbReference type="Pfam" id="PF00015">
    <property type="entry name" value="MCPsignal"/>
    <property type="match status" value="1"/>
</dbReference>
<keyword evidence="1 2" id="KW-0807">Transducer</keyword>
<evidence type="ECO:0000259" key="3">
    <source>
        <dbReference type="PROSITE" id="PS50111"/>
    </source>
</evidence>
<gene>
    <name evidence="4" type="ORF">MUN87_11320</name>
</gene>
<dbReference type="Gene3D" id="1.10.287.950">
    <property type="entry name" value="Methyl-accepting chemotaxis protein"/>
    <property type="match status" value="1"/>
</dbReference>
<proteinExistence type="predicted"/>
<dbReference type="RefSeq" id="WP_244740185.1">
    <property type="nucleotide sequence ID" value="NZ_CP095071.1"/>
</dbReference>
<protein>
    <submittedName>
        <fullName evidence="4">Methyl-accepting chemotaxis protein</fullName>
    </submittedName>
</protein>
<dbReference type="EMBL" id="CP095071">
    <property type="protein sequence ID" value="UOQ83358.1"/>
    <property type="molecule type" value="Genomic_DNA"/>
</dbReference>
<dbReference type="SUPFAM" id="SSF55785">
    <property type="entry name" value="PYP-like sensor domain (PAS domain)"/>
    <property type="match status" value="1"/>
</dbReference>
<accession>A0ABY4GGR9</accession>
<reference evidence="4 5" key="1">
    <citation type="submission" date="2022-04" db="EMBL/GenBank/DDBJ databases">
        <title>Gracilibacillus sp. isolated from saltern.</title>
        <authorList>
            <person name="Won M."/>
            <person name="Lee C.-M."/>
            <person name="Woen H.-Y."/>
            <person name="Kwon S.-W."/>
        </authorList>
    </citation>
    <scope>NUCLEOTIDE SEQUENCE [LARGE SCALE GENOMIC DNA]</scope>
    <source>
        <strain evidence="4 5">SSPM10-3</strain>
    </source>
</reference>
<evidence type="ECO:0000313" key="4">
    <source>
        <dbReference type="EMBL" id="UOQ83358.1"/>
    </source>
</evidence>
<dbReference type="PANTHER" id="PTHR32089">
    <property type="entry name" value="METHYL-ACCEPTING CHEMOTAXIS PROTEIN MCPB"/>
    <property type="match status" value="1"/>
</dbReference>